<dbReference type="NCBIfam" id="TIGR00409">
    <property type="entry name" value="proS_fam_II"/>
    <property type="match status" value="1"/>
</dbReference>
<organism evidence="10">
    <name type="scientific">hydrothermal vent metagenome</name>
    <dbReference type="NCBI Taxonomy" id="652676"/>
    <lineage>
        <taxon>unclassified sequences</taxon>
        <taxon>metagenomes</taxon>
        <taxon>ecological metagenomes</taxon>
    </lineage>
</organism>
<dbReference type="GO" id="GO:0006433">
    <property type="term" value="P:prolyl-tRNA aminoacylation"/>
    <property type="evidence" value="ECO:0007669"/>
    <property type="project" value="InterPro"/>
</dbReference>
<dbReference type="PANTHER" id="PTHR42753">
    <property type="entry name" value="MITOCHONDRIAL RIBOSOME PROTEIN L39/PROLYL-TRNA LIGASE FAMILY MEMBER"/>
    <property type="match status" value="1"/>
</dbReference>
<accession>A0A3B1DUJ4</accession>
<dbReference type="GO" id="GO:0002161">
    <property type="term" value="F:aminoacyl-tRNA deacylase activity"/>
    <property type="evidence" value="ECO:0007669"/>
    <property type="project" value="InterPro"/>
</dbReference>
<dbReference type="InterPro" id="IPR050062">
    <property type="entry name" value="Pro-tRNA_synthetase"/>
</dbReference>
<dbReference type="AlphaFoldDB" id="A0A3B1DUJ4"/>
<dbReference type="PRINTS" id="PR01046">
    <property type="entry name" value="TRNASYNTHPRO"/>
</dbReference>
<dbReference type="InterPro" id="IPR007214">
    <property type="entry name" value="YbaK/aa-tRNA-synth-assoc-dom"/>
</dbReference>
<evidence type="ECO:0000256" key="5">
    <source>
        <dbReference type="ARBA" id="ARBA00022917"/>
    </source>
</evidence>
<evidence type="ECO:0000256" key="3">
    <source>
        <dbReference type="ARBA" id="ARBA00022741"/>
    </source>
</evidence>
<keyword evidence="2 10" id="KW-0436">Ligase</keyword>
<feature type="domain" description="Aminoacyl-transfer RNA synthetases class-II family profile" evidence="9">
    <location>
        <begin position="54"/>
        <end position="242"/>
    </location>
</feature>
<dbReference type="InterPro" id="IPR002314">
    <property type="entry name" value="aa-tRNA-synt_IIb"/>
</dbReference>
<dbReference type="Pfam" id="PF04073">
    <property type="entry name" value="tRNA_edit"/>
    <property type="match status" value="1"/>
</dbReference>
<dbReference type="Gene3D" id="3.30.930.10">
    <property type="entry name" value="Bira Bifunctional Protein, Domain 2"/>
    <property type="match status" value="1"/>
</dbReference>
<evidence type="ECO:0000313" key="10">
    <source>
        <dbReference type="EMBL" id="VAX40533.1"/>
    </source>
</evidence>
<keyword evidence="3" id="KW-0547">Nucleotide-binding</keyword>
<evidence type="ECO:0000259" key="9">
    <source>
        <dbReference type="PROSITE" id="PS50862"/>
    </source>
</evidence>
<gene>
    <name evidence="10" type="ORF">MNBD_PLANCTO03-1616</name>
</gene>
<dbReference type="Pfam" id="PF00587">
    <property type="entry name" value="tRNA-synt_2b"/>
    <property type="match status" value="1"/>
</dbReference>
<name>A0A3B1DUJ4_9ZZZZ</name>
<proteinExistence type="predicted"/>
<feature type="non-terminal residue" evidence="10">
    <location>
        <position position="395"/>
    </location>
</feature>
<dbReference type="InterPro" id="IPR036754">
    <property type="entry name" value="YbaK/aa-tRNA-synt-asso_dom_sf"/>
</dbReference>
<dbReference type="GO" id="GO:0004827">
    <property type="term" value="F:proline-tRNA ligase activity"/>
    <property type="evidence" value="ECO:0007669"/>
    <property type="project" value="UniProtKB-EC"/>
</dbReference>
<keyword evidence="4" id="KW-0067">ATP-binding</keyword>
<dbReference type="PANTHER" id="PTHR42753:SF2">
    <property type="entry name" value="PROLINE--TRNA LIGASE"/>
    <property type="match status" value="1"/>
</dbReference>
<comment type="catalytic activity">
    <reaction evidence="8">
        <text>tRNA(Pro) + L-proline + ATP = L-prolyl-tRNA(Pro) + AMP + diphosphate</text>
        <dbReference type="Rhea" id="RHEA:14305"/>
        <dbReference type="Rhea" id="RHEA-COMP:9700"/>
        <dbReference type="Rhea" id="RHEA-COMP:9702"/>
        <dbReference type="ChEBI" id="CHEBI:30616"/>
        <dbReference type="ChEBI" id="CHEBI:33019"/>
        <dbReference type="ChEBI" id="CHEBI:60039"/>
        <dbReference type="ChEBI" id="CHEBI:78442"/>
        <dbReference type="ChEBI" id="CHEBI:78532"/>
        <dbReference type="ChEBI" id="CHEBI:456215"/>
        <dbReference type="EC" id="6.1.1.15"/>
    </reaction>
</comment>
<dbReference type="InterPro" id="IPR004500">
    <property type="entry name" value="Pro-tRNA-synth_IIa_bac-type"/>
</dbReference>
<dbReference type="GO" id="GO:0005829">
    <property type="term" value="C:cytosol"/>
    <property type="evidence" value="ECO:0007669"/>
    <property type="project" value="TreeGrafter"/>
</dbReference>
<evidence type="ECO:0000256" key="8">
    <source>
        <dbReference type="ARBA" id="ARBA00047671"/>
    </source>
</evidence>
<protein>
    <recommendedName>
        <fullName evidence="1">proline--tRNA ligase</fullName>
        <ecNumber evidence="1">6.1.1.15</ecNumber>
    </recommendedName>
    <alternativeName>
        <fullName evidence="7">Prolyl-tRNA synthetase</fullName>
    </alternativeName>
</protein>
<dbReference type="InterPro" id="IPR002316">
    <property type="entry name" value="Pro-tRNA-ligase_IIa"/>
</dbReference>
<dbReference type="EMBL" id="UOGK01000408">
    <property type="protein sequence ID" value="VAX40533.1"/>
    <property type="molecule type" value="Genomic_DNA"/>
</dbReference>
<evidence type="ECO:0000256" key="6">
    <source>
        <dbReference type="ARBA" id="ARBA00023146"/>
    </source>
</evidence>
<dbReference type="InterPro" id="IPR006195">
    <property type="entry name" value="aa-tRNA-synth_II"/>
</dbReference>
<dbReference type="SUPFAM" id="SSF55826">
    <property type="entry name" value="YbaK/ProRS associated domain"/>
    <property type="match status" value="1"/>
</dbReference>
<dbReference type="SUPFAM" id="SSF55681">
    <property type="entry name" value="Class II aaRS and biotin synthetases"/>
    <property type="match status" value="1"/>
</dbReference>
<evidence type="ECO:0000256" key="1">
    <source>
        <dbReference type="ARBA" id="ARBA00012831"/>
    </source>
</evidence>
<keyword evidence="5" id="KW-0648">Protein biosynthesis</keyword>
<dbReference type="GO" id="GO:0005524">
    <property type="term" value="F:ATP binding"/>
    <property type="evidence" value="ECO:0007669"/>
    <property type="project" value="UniProtKB-KW"/>
</dbReference>
<evidence type="ECO:0000256" key="2">
    <source>
        <dbReference type="ARBA" id="ARBA00022598"/>
    </source>
</evidence>
<reference evidence="10" key="1">
    <citation type="submission" date="2018-06" db="EMBL/GenBank/DDBJ databases">
        <authorList>
            <person name="Zhirakovskaya E."/>
        </authorList>
    </citation>
    <scope>NUCLEOTIDE SEQUENCE</scope>
</reference>
<dbReference type="PROSITE" id="PS50862">
    <property type="entry name" value="AA_TRNA_LIGASE_II"/>
    <property type="match status" value="1"/>
</dbReference>
<dbReference type="InterPro" id="IPR045864">
    <property type="entry name" value="aa-tRNA-synth_II/BPL/LPL"/>
</dbReference>
<evidence type="ECO:0000256" key="4">
    <source>
        <dbReference type="ARBA" id="ARBA00022840"/>
    </source>
</evidence>
<dbReference type="InterPro" id="IPR033730">
    <property type="entry name" value="ProRS_core_prok"/>
</dbReference>
<dbReference type="Gene3D" id="3.90.960.10">
    <property type="entry name" value="YbaK/aminoacyl-tRNA synthetase-associated domain"/>
    <property type="match status" value="1"/>
</dbReference>
<keyword evidence="6 10" id="KW-0030">Aminoacyl-tRNA synthetase</keyword>
<dbReference type="CDD" id="cd00779">
    <property type="entry name" value="ProRS_core_prok"/>
    <property type="match status" value="1"/>
</dbReference>
<sequence>MTEHATAAASWSPVTTRRGEVVRWSQTIIPTLREAPAEATTPSHQLLLRAGYIRQVAAGVYDYLPLAWRSLRKIEQIIREEMNAAEASEMLMPAMVPMELFAETGRAEDYGNDLFQFTDRHGRATALGPTHEEVITDFLRHAVTSYRQLPLTLYQIQSKFRDEPRPRAGLLRGREFIMKDAYSFHLAVEGVGGLDETYDRMYQAYCNVFRRCGLDFTVVEAESGPIGGSASHEFMVNCPTGEDTILRCPESGYAANMEKCEIGERAWSFATATSETETSGAGIPPATLPLTKVHTPDMSGIEGVAEHLGVTAADMLKTIVLQPAAGADCGEVAWVLAAVRGDHEVNEGKVREAVGFKVVLADEKQAKAAGFAIGYVSPRAATAVEHCVLVVDPDA</sequence>
<evidence type="ECO:0000256" key="7">
    <source>
        <dbReference type="ARBA" id="ARBA00029731"/>
    </source>
</evidence>
<dbReference type="EC" id="6.1.1.15" evidence="1"/>